<keyword evidence="2" id="KW-1185">Reference proteome</keyword>
<evidence type="ECO:0000313" key="2">
    <source>
        <dbReference type="Proteomes" id="UP000821865"/>
    </source>
</evidence>
<comment type="caution">
    <text evidence="1">The sequence shown here is derived from an EMBL/GenBank/DDBJ whole genome shotgun (WGS) entry which is preliminary data.</text>
</comment>
<dbReference type="Proteomes" id="UP000821865">
    <property type="component" value="Chromosome 7"/>
</dbReference>
<organism evidence="1 2">
    <name type="scientific">Dermacentor silvarum</name>
    <name type="common">Tick</name>
    <dbReference type="NCBI Taxonomy" id="543639"/>
    <lineage>
        <taxon>Eukaryota</taxon>
        <taxon>Metazoa</taxon>
        <taxon>Ecdysozoa</taxon>
        <taxon>Arthropoda</taxon>
        <taxon>Chelicerata</taxon>
        <taxon>Arachnida</taxon>
        <taxon>Acari</taxon>
        <taxon>Parasitiformes</taxon>
        <taxon>Ixodida</taxon>
        <taxon>Ixodoidea</taxon>
        <taxon>Ixodidae</taxon>
        <taxon>Rhipicephalinae</taxon>
        <taxon>Dermacentor</taxon>
    </lineage>
</organism>
<name>A0ACB8CGH5_DERSI</name>
<gene>
    <name evidence="1" type="ORF">HPB49_017613</name>
</gene>
<protein>
    <submittedName>
        <fullName evidence="1">Uncharacterized protein</fullName>
    </submittedName>
</protein>
<sequence>MSASTTEVNVTTTTITRATSKAELVDENPDLAAECVQHICADGSKPVDPQPLPQPLLSNYEPMLNKLTPETCRKEQLLPGPPTERVFDRDESGSVTVDVRKTLDEENVDNDKLYQHKLEGSEVRKLQENQALKEAFQEANTFDNLLMQKTLAKGQVTKKRTLVETASAKRVTTRRENEAAKLDSVGCTLKRNVEEVGNAEENVEKSEKQQENIEKVTCTTQKAPSGQFRHRTVMRRLDDLVSRVPLKKDVFKTKASQLRRAVEYFHYLEHTIEAICEERDIPLPRDYQMFLANRSCLSGESSERPTTRVQRATASKVQGKTLFLCFAQEVPCTQVKPSCDEALVPDLQFPPDSDVSFEQETHEWEIYGISQEDWMAAGSSQQSTPATPDQAVPTGPKKTFVDVVYDSIASAPLKEAPEYFVISAAGDVTSLGKLP</sequence>
<reference evidence="1" key="1">
    <citation type="submission" date="2020-05" db="EMBL/GenBank/DDBJ databases">
        <title>Large-scale comparative analyses of tick genomes elucidate their genetic diversity and vector capacities.</title>
        <authorList>
            <person name="Jia N."/>
            <person name="Wang J."/>
            <person name="Shi W."/>
            <person name="Du L."/>
            <person name="Sun Y."/>
            <person name="Zhan W."/>
            <person name="Jiang J."/>
            <person name="Wang Q."/>
            <person name="Zhang B."/>
            <person name="Ji P."/>
            <person name="Sakyi L.B."/>
            <person name="Cui X."/>
            <person name="Yuan T."/>
            <person name="Jiang B."/>
            <person name="Yang W."/>
            <person name="Lam T.T.-Y."/>
            <person name="Chang Q."/>
            <person name="Ding S."/>
            <person name="Wang X."/>
            <person name="Zhu J."/>
            <person name="Ruan X."/>
            <person name="Zhao L."/>
            <person name="Wei J."/>
            <person name="Que T."/>
            <person name="Du C."/>
            <person name="Cheng J."/>
            <person name="Dai P."/>
            <person name="Han X."/>
            <person name="Huang E."/>
            <person name="Gao Y."/>
            <person name="Liu J."/>
            <person name="Shao H."/>
            <person name="Ye R."/>
            <person name="Li L."/>
            <person name="Wei W."/>
            <person name="Wang X."/>
            <person name="Wang C."/>
            <person name="Yang T."/>
            <person name="Huo Q."/>
            <person name="Li W."/>
            <person name="Guo W."/>
            <person name="Chen H."/>
            <person name="Zhou L."/>
            <person name="Ni X."/>
            <person name="Tian J."/>
            <person name="Zhou Y."/>
            <person name="Sheng Y."/>
            <person name="Liu T."/>
            <person name="Pan Y."/>
            <person name="Xia L."/>
            <person name="Li J."/>
            <person name="Zhao F."/>
            <person name="Cao W."/>
        </authorList>
    </citation>
    <scope>NUCLEOTIDE SEQUENCE</scope>
    <source>
        <strain evidence="1">Dsil-2018</strain>
    </source>
</reference>
<proteinExistence type="predicted"/>
<accession>A0ACB8CGH5</accession>
<dbReference type="EMBL" id="CM023476">
    <property type="protein sequence ID" value="KAH7941796.1"/>
    <property type="molecule type" value="Genomic_DNA"/>
</dbReference>
<evidence type="ECO:0000313" key="1">
    <source>
        <dbReference type="EMBL" id="KAH7941796.1"/>
    </source>
</evidence>